<comment type="caution">
    <text evidence="1">The sequence shown here is derived from an EMBL/GenBank/DDBJ whole genome shotgun (WGS) entry which is preliminary data.</text>
</comment>
<name>A0AAV4M6J7_CAEEX</name>
<sequence>MIYGLSRISFLSFFYFYGGGKLDTTQSATRHFNNCEDPSIHHHPEANLKKHYANVRGGRTEPRSSWPSVEIKSGSMHLNNPFRPALIHGGKREFSWSEWERGAQMACPRGSEEDFRLISFDF</sequence>
<accession>A0AAV4M6J7</accession>
<organism evidence="1 2">
    <name type="scientific">Caerostris extrusa</name>
    <name type="common">Bark spider</name>
    <name type="synonym">Caerostris bankana</name>
    <dbReference type="NCBI Taxonomy" id="172846"/>
    <lineage>
        <taxon>Eukaryota</taxon>
        <taxon>Metazoa</taxon>
        <taxon>Ecdysozoa</taxon>
        <taxon>Arthropoda</taxon>
        <taxon>Chelicerata</taxon>
        <taxon>Arachnida</taxon>
        <taxon>Araneae</taxon>
        <taxon>Araneomorphae</taxon>
        <taxon>Entelegynae</taxon>
        <taxon>Araneoidea</taxon>
        <taxon>Araneidae</taxon>
        <taxon>Caerostris</taxon>
    </lineage>
</organism>
<dbReference type="Proteomes" id="UP001054945">
    <property type="component" value="Unassembled WGS sequence"/>
</dbReference>
<evidence type="ECO:0000313" key="1">
    <source>
        <dbReference type="EMBL" id="GIX67686.1"/>
    </source>
</evidence>
<evidence type="ECO:0000313" key="2">
    <source>
        <dbReference type="Proteomes" id="UP001054945"/>
    </source>
</evidence>
<gene>
    <name evidence="1" type="ORF">CEXT_626951</name>
</gene>
<proteinExistence type="predicted"/>
<dbReference type="AlphaFoldDB" id="A0AAV4M6J7"/>
<dbReference type="EMBL" id="BPLR01001893">
    <property type="protein sequence ID" value="GIX67686.1"/>
    <property type="molecule type" value="Genomic_DNA"/>
</dbReference>
<keyword evidence="2" id="KW-1185">Reference proteome</keyword>
<protein>
    <submittedName>
        <fullName evidence="1">Uncharacterized protein</fullName>
    </submittedName>
</protein>
<reference evidence="1 2" key="1">
    <citation type="submission" date="2021-06" db="EMBL/GenBank/DDBJ databases">
        <title>Caerostris extrusa draft genome.</title>
        <authorList>
            <person name="Kono N."/>
            <person name="Arakawa K."/>
        </authorList>
    </citation>
    <scope>NUCLEOTIDE SEQUENCE [LARGE SCALE GENOMIC DNA]</scope>
</reference>